<evidence type="ECO:0000313" key="2">
    <source>
        <dbReference type="EMBL" id="ANV80282.1"/>
    </source>
</evidence>
<dbReference type="AlphaFoldDB" id="A0A1B1TDD4"/>
<reference evidence="2" key="1">
    <citation type="submission" date="2014-11" db="EMBL/GenBank/DDBJ databases">
        <authorList>
            <person name="Zhu J."/>
            <person name="Qi W."/>
            <person name="Song R."/>
        </authorList>
    </citation>
    <scope>NUCLEOTIDE SEQUENCE</scope>
</reference>
<feature type="region of interest" description="Disordered" evidence="1">
    <location>
        <begin position="20"/>
        <end position="60"/>
    </location>
</feature>
<protein>
    <submittedName>
        <fullName evidence="2">Uncharacterized protein</fullName>
    </submittedName>
</protein>
<reference evidence="2" key="2">
    <citation type="journal article" date="2015" name="ISME J.">
        <title>A new class of marine Euryarchaeota group II from the Mediterranean deep chlorophyll maximum.</title>
        <authorList>
            <person name="Martin-Cuadrado A.B."/>
            <person name="Garcia-Heredia I."/>
            <person name="Molto A.G."/>
            <person name="Lopez-Ubeda R."/>
            <person name="Kimes N."/>
            <person name="Lopez-Garcia P."/>
            <person name="Moreira D."/>
            <person name="Rodriguez-Valera F."/>
        </authorList>
    </citation>
    <scope>NUCLEOTIDE SEQUENCE</scope>
</reference>
<organism evidence="2">
    <name type="scientific">uncultured Poseidoniia archaeon</name>
    <dbReference type="NCBI Taxonomy" id="1697135"/>
    <lineage>
        <taxon>Archaea</taxon>
        <taxon>Methanobacteriati</taxon>
        <taxon>Thermoplasmatota</taxon>
        <taxon>Candidatus Poseidoniia</taxon>
        <taxon>environmental samples</taxon>
    </lineage>
</organism>
<feature type="compositionally biased region" description="Acidic residues" evidence="1">
    <location>
        <begin position="20"/>
        <end position="53"/>
    </location>
</feature>
<proteinExistence type="predicted"/>
<dbReference type="EMBL" id="KP211882">
    <property type="protein sequence ID" value="ANV80282.1"/>
    <property type="molecule type" value="Genomic_DNA"/>
</dbReference>
<sequence length="389" mass="43071">MIMLVSASFVGCIEDSTEDTLIEDNTVDETTQEEDTNDQDVNDSEEVSEEDELITPVGNSTNMAPYVDAGTWNDDQWGEHIIYDGDYDDHDDYDNTSFSVFVHWSALDYDGTIENAGFDLDLDQTIDVFVNEDSGAFVKDQTSVNGALTLVNNASNTPEVTWSLDSVRYGTQCGINLHTSFMFIAEDDDGDSSSELIHYVHGRNIDYEMMGYYIDLGVFGLTENHYSMFNTTDCADGPEMPIEVEFYDQNTYDGKATYQLRNINRPILLSDVTFFLKDATGSTYVGGNGFGEIAMQFQGGIEMGIDTSYRWYGENTDLVARAQTIANDDGSDYPVHFIDNNGDGLLSNNDNFQIFGTGPGSNGPAESGWTLQLQFDPTGDIIASLPLTF</sequence>
<name>A0A1B1TDD4_9ARCH</name>
<evidence type="ECO:0000256" key="1">
    <source>
        <dbReference type="SAM" id="MobiDB-lite"/>
    </source>
</evidence>
<accession>A0A1B1TDD4</accession>